<dbReference type="SMART" id="SM00862">
    <property type="entry name" value="Trans_reg_C"/>
    <property type="match status" value="1"/>
</dbReference>
<evidence type="ECO:0000256" key="1">
    <source>
        <dbReference type="ARBA" id="ARBA00022553"/>
    </source>
</evidence>
<dbReference type="GO" id="GO:0005829">
    <property type="term" value="C:cytosol"/>
    <property type="evidence" value="ECO:0007669"/>
    <property type="project" value="TreeGrafter"/>
</dbReference>
<reference evidence="10" key="2">
    <citation type="submission" date="2020-09" db="EMBL/GenBank/DDBJ databases">
        <authorList>
            <person name="Sun Q."/>
            <person name="Ohkuma M."/>
        </authorList>
    </citation>
    <scope>NUCLEOTIDE SEQUENCE</scope>
    <source>
        <strain evidence="10">JCM 14371</strain>
    </source>
</reference>
<dbReference type="SUPFAM" id="SSF52172">
    <property type="entry name" value="CheY-like"/>
    <property type="match status" value="1"/>
</dbReference>
<feature type="domain" description="Response regulatory" evidence="8">
    <location>
        <begin position="4"/>
        <end position="117"/>
    </location>
</feature>
<evidence type="ECO:0000313" key="10">
    <source>
        <dbReference type="EMBL" id="GGJ66686.1"/>
    </source>
</evidence>
<dbReference type="SUPFAM" id="SSF46894">
    <property type="entry name" value="C-terminal effector domain of the bipartite response regulators"/>
    <property type="match status" value="1"/>
</dbReference>
<dbReference type="CDD" id="cd00383">
    <property type="entry name" value="trans_reg_C"/>
    <property type="match status" value="1"/>
</dbReference>
<dbReference type="InterPro" id="IPR016032">
    <property type="entry name" value="Sig_transdc_resp-reg_C-effctor"/>
</dbReference>
<feature type="domain" description="OmpR/PhoB-type" evidence="9">
    <location>
        <begin position="124"/>
        <end position="219"/>
    </location>
</feature>
<dbReference type="Pfam" id="PF00072">
    <property type="entry name" value="Response_reg"/>
    <property type="match status" value="1"/>
</dbReference>
<name>A0A917ULG3_9DEIO</name>
<evidence type="ECO:0000256" key="2">
    <source>
        <dbReference type="ARBA" id="ARBA00023012"/>
    </source>
</evidence>
<dbReference type="PROSITE" id="PS50110">
    <property type="entry name" value="RESPONSE_REGULATORY"/>
    <property type="match status" value="1"/>
</dbReference>
<dbReference type="GO" id="GO:0000976">
    <property type="term" value="F:transcription cis-regulatory region binding"/>
    <property type="evidence" value="ECO:0007669"/>
    <property type="project" value="TreeGrafter"/>
</dbReference>
<dbReference type="InterPro" id="IPR001867">
    <property type="entry name" value="OmpR/PhoB-type_DNA-bd"/>
</dbReference>
<evidence type="ECO:0000256" key="6">
    <source>
        <dbReference type="PROSITE-ProRule" id="PRU00169"/>
    </source>
</evidence>
<keyword evidence="2" id="KW-0902">Two-component regulatory system</keyword>
<keyword evidence="1 6" id="KW-0597">Phosphoprotein</keyword>
<proteinExistence type="predicted"/>
<evidence type="ECO:0000256" key="3">
    <source>
        <dbReference type="ARBA" id="ARBA00023015"/>
    </source>
</evidence>
<dbReference type="Gene3D" id="3.40.50.2300">
    <property type="match status" value="1"/>
</dbReference>
<dbReference type="InterPro" id="IPR001789">
    <property type="entry name" value="Sig_transdc_resp-reg_receiver"/>
</dbReference>
<reference evidence="10" key="1">
    <citation type="journal article" date="2014" name="Int. J. Syst. Evol. Microbiol.">
        <title>Complete genome sequence of Corynebacterium casei LMG S-19264T (=DSM 44701T), isolated from a smear-ripened cheese.</title>
        <authorList>
            <consortium name="US DOE Joint Genome Institute (JGI-PGF)"/>
            <person name="Walter F."/>
            <person name="Albersmeier A."/>
            <person name="Kalinowski J."/>
            <person name="Ruckert C."/>
        </authorList>
    </citation>
    <scope>NUCLEOTIDE SEQUENCE</scope>
    <source>
        <strain evidence="10">JCM 14371</strain>
    </source>
</reference>
<sequence length="220" mass="24336">MLPLVLVVEDEPDIAATVGRYLERADLRVELAHDGPAALSAFERVRPALIVLDLMLPGLSGWEVLRAIRLLHDTPVIALTARVTQEDRLEGFALGADDYVTKPFYPQELVSRVKAVLRRSGVNGDVAGRGGLSIQVQRRRVLLGTQTLELRPTEFAMLLKLVSAPGRVFSRSELLLASSDEPRDTLERTVDVHIRNLRLKLGADHGIETVFGVGYRYATH</sequence>
<dbReference type="Proteomes" id="UP000635726">
    <property type="component" value="Unassembled WGS sequence"/>
</dbReference>
<dbReference type="GO" id="GO:0000156">
    <property type="term" value="F:phosphorelay response regulator activity"/>
    <property type="evidence" value="ECO:0007669"/>
    <property type="project" value="TreeGrafter"/>
</dbReference>
<keyword evidence="3" id="KW-0805">Transcription regulation</keyword>
<evidence type="ECO:0000313" key="11">
    <source>
        <dbReference type="Proteomes" id="UP000635726"/>
    </source>
</evidence>
<dbReference type="PANTHER" id="PTHR48111:SF1">
    <property type="entry name" value="TWO-COMPONENT RESPONSE REGULATOR ORR33"/>
    <property type="match status" value="1"/>
</dbReference>
<organism evidence="10 11">
    <name type="scientific">Deinococcus aquiradiocola</name>
    <dbReference type="NCBI Taxonomy" id="393059"/>
    <lineage>
        <taxon>Bacteria</taxon>
        <taxon>Thermotogati</taxon>
        <taxon>Deinococcota</taxon>
        <taxon>Deinococci</taxon>
        <taxon>Deinococcales</taxon>
        <taxon>Deinococcaceae</taxon>
        <taxon>Deinococcus</taxon>
    </lineage>
</organism>
<keyword evidence="11" id="KW-1185">Reference proteome</keyword>
<keyword evidence="4 7" id="KW-0238">DNA-binding</keyword>
<dbReference type="InterPro" id="IPR039420">
    <property type="entry name" value="WalR-like"/>
</dbReference>
<dbReference type="InterPro" id="IPR011006">
    <property type="entry name" value="CheY-like_superfamily"/>
</dbReference>
<evidence type="ECO:0000256" key="5">
    <source>
        <dbReference type="ARBA" id="ARBA00023163"/>
    </source>
</evidence>
<evidence type="ECO:0000259" key="8">
    <source>
        <dbReference type="PROSITE" id="PS50110"/>
    </source>
</evidence>
<protein>
    <submittedName>
        <fullName evidence="10">DNA-binding response regulator</fullName>
    </submittedName>
</protein>
<evidence type="ECO:0000259" key="9">
    <source>
        <dbReference type="PROSITE" id="PS51755"/>
    </source>
</evidence>
<evidence type="ECO:0000256" key="7">
    <source>
        <dbReference type="PROSITE-ProRule" id="PRU01091"/>
    </source>
</evidence>
<dbReference type="EMBL" id="BMOE01000002">
    <property type="protein sequence ID" value="GGJ66686.1"/>
    <property type="molecule type" value="Genomic_DNA"/>
</dbReference>
<dbReference type="CDD" id="cd17574">
    <property type="entry name" value="REC_OmpR"/>
    <property type="match status" value="1"/>
</dbReference>
<dbReference type="Gene3D" id="1.10.10.10">
    <property type="entry name" value="Winged helix-like DNA-binding domain superfamily/Winged helix DNA-binding domain"/>
    <property type="match status" value="1"/>
</dbReference>
<dbReference type="Pfam" id="PF00486">
    <property type="entry name" value="Trans_reg_C"/>
    <property type="match status" value="1"/>
</dbReference>
<dbReference type="RefSeq" id="WP_188961034.1">
    <property type="nucleotide sequence ID" value="NZ_BMOE01000002.1"/>
</dbReference>
<dbReference type="InterPro" id="IPR036388">
    <property type="entry name" value="WH-like_DNA-bd_sf"/>
</dbReference>
<dbReference type="GO" id="GO:0032993">
    <property type="term" value="C:protein-DNA complex"/>
    <property type="evidence" value="ECO:0007669"/>
    <property type="project" value="TreeGrafter"/>
</dbReference>
<comment type="caution">
    <text evidence="10">The sequence shown here is derived from an EMBL/GenBank/DDBJ whole genome shotgun (WGS) entry which is preliminary data.</text>
</comment>
<dbReference type="PANTHER" id="PTHR48111">
    <property type="entry name" value="REGULATOR OF RPOS"/>
    <property type="match status" value="1"/>
</dbReference>
<dbReference type="GO" id="GO:0006355">
    <property type="term" value="P:regulation of DNA-templated transcription"/>
    <property type="evidence" value="ECO:0007669"/>
    <property type="project" value="InterPro"/>
</dbReference>
<feature type="modified residue" description="4-aspartylphosphate" evidence="6">
    <location>
        <position position="53"/>
    </location>
</feature>
<evidence type="ECO:0000256" key="4">
    <source>
        <dbReference type="ARBA" id="ARBA00023125"/>
    </source>
</evidence>
<keyword evidence="5" id="KW-0804">Transcription</keyword>
<feature type="DNA-binding region" description="OmpR/PhoB-type" evidence="7">
    <location>
        <begin position="124"/>
        <end position="219"/>
    </location>
</feature>
<dbReference type="Gene3D" id="6.10.250.690">
    <property type="match status" value="1"/>
</dbReference>
<gene>
    <name evidence="10" type="ORF">GCM10008939_08500</name>
</gene>
<dbReference type="AlphaFoldDB" id="A0A917ULG3"/>
<dbReference type="SMART" id="SM00448">
    <property type="entry name" value="REC"/>
    <property type="match status" value="1"/>
</dbReference>
<dbReference type="PROSITE" id="PS51755">
    <property type="entry name" value="OMPR_PHOB"/>
    <property type="match status" value="1"/>
</dbReference>
<accession>A0A917ULG3</accession>